<keyword evidence="3" id="KW-0539">Nucleus</keyword>
<gene>
    <name evidence="4" type="ORF">PHYBLDRAFT_67054</name>
</gene>
<dbReference type="GO" id="GO:0016973">
    <property type="term" value="P:poly(A)+ mRNA export from nucleus"/>
    <property type="evidence" value="ECO:0007669"/>
    <property type="project" value="TreeGrafter"/>
</dbReference>
<evidence type="ECO:0000313" key="4">
    <source>
        <dbReference type="EMBL" id="OAD68951.1"/>
    </source>
</evidence>
<evidence type="ECO:0000256" key="1">
    <source>
        <dbReference type="ARBA" id="ARBA00004259"/>
    </source>
</evidence>
<dbReference type="GO" id="GO:0017056">
    <property type="term" value="F:structural constituent of nuclear pore"/>
    <property type="evidence" value="ECO:0007669"/>
    <property type="project" value="InterPro"/>
</dbReference>
<proteinExistence type="inferred from homology"/>
<sequence>MTKSTSSQNSSLSQILERSRLLASQVNPQELAPLERGLSQIATQSQTLKANSAPSGNGLDIKAHYFLAQAGVNTQVLTRELGTIYLGEPTEYRQPIKDTDVEGYFKQKRTQTIVDLMESEKQEILQDMDNEFDSEIRETWDDIRVRLCGTEGQDGTDTIDSASATMLKSRLNVLQTNRFQMD</sequence>
<dbReference type="GeneID" id="29002636"/>
<dbReference type="OrthoDB" id="203824at2759"/>
<dbReference type="STRING" id="763407.A0A162ZTP4"/>
<accession>A0A162ZTP4</accession>
<organism evidence="4 5">
    <name type="scientific">Phycomyces blakesleeanus (strain ATCC 8743b / DSM 1359 / FGSC 10004 / NBRC 33097 / NRRL 1555)</name>
    <dbReference type="NCBI Taxonomy" id="763407"/>
    <lineage>
        <taxon>Eukaryota</taxon>
        <taxon>Fungi</taxon>
        <taxon>Fungi incertae sedis</taxon>
        <taxon>Mucoromycota</taxon>
        <taxon>Mucoromycotina</taxon>
        <taxon>Mucoromycetes</taxon>
        <taxon>Mucorales</taxon>
        <taxon>Phycomycetaceae</taxon>
        <taxon>Phycomyces</taxon>
    </lineage>
</organism>
<dbReference type="Proteomes" id="UP000077315">
    <property type="component" value="Unassembled WGS sequence"/>
</dbReference>
<comment type="similarity">
    <text evidence="2">Belongs to the nucleoporin interacting component (NIC) family.</text>
</comment>
<evidence type="ECO:0000313" key="5">
    <source>
        <dbReference type="Proteomes" id="UP000077315"/>
    </source>
</evidence>
<dbReference type="PANTHER" id="PTHR11225">
    <property type="entry name" value="NUCLEAR PORE COMPLEX PROTEIN NUP93 NUCLEOPORIN NUP93 DEAD EYE PROTEIN"/>
    <property type="match status" value="1"/>
</dbReference>
<protein>
    <submittedName>
        <fullName evidence="4">Uncharacterized protein</fullName>
    </submittedName>
</protein>
<dbReference type="AlphaFoldDB" id="A0A162ZTP4"/>
<evidence type="ECO:0000256" key="2">
    <source>
        <dbReference type="ARBA" id="ARBA00010186"/>
    </source>
</evidence>
<dbReference type="GO" id="GO:0006606">
    <property type="term" value="P:protein import into nucleus"/>
    <property type="evidence" value="ECO:0007669"/>
    <property type="project" value="TreeGrafter"/>
</dbReference>
<dbReference type="InterPro" id="IPR007231">
    <property type="entry name" value="Nucleoporin_int_Nup93/Nic96"/>
</dbReference>
<name>A0A162ZTP4_PHYB8</name>
<keyword evidence="5" id="KW-1185">Reference proteome</keyword>
<dbReference type="InParanoid" id="A0A162ZTP4"/>
<dbReference type="VEuPathDB" id="FungiDB:PHYBLDRAFT_67054"/>
<dbReference type="GO" id="GO:0005643">
    <property type="term" value="C:nuclear pore"/>
    <property type="evidence" value="ECO:0007669"/>
    <property type="project" value="InterPro"/>
</dbReference>
<reference evidence="5" key="1">
    <citation type="submission" date="2015-06" db="EMBL/GenBank/DDBJ databases">
        <title>Expansion of signal transduction pathways in fungi by whole-genome duplication.</title>
        <authorList>
            <consortium name="DOE Joint Genome Institute"/>
            <person name="Corrochano L.M."/>
            <person name="Kuo A."/>
            <person name="Marcet-Houben M."/>
            <person name="Polaino S."/>
            <person name="Salamov A."/>
            <person name="Villalobos J.M."/>
            <person name="Alvarez M.I."/>
            <person name="Avalos J."/>
            <person name="Benito E.P."/>
            <person name="Benoit I."/>
            <person name="Burger G."/>
            <person name="Camino L.P."/>
            <person name="Canovas D."/>
            <person name="Cerda-Olmedo E."/>
            <person name="Cheng J.-F."/>
            <person name="Dominguez A."/>
            <person name="Elias M."/>
            <person name="Eslava A.P."/>
            <person name="Glaser F."/>
            <person name="Grimwood J."/>
            <person name="Gutierrez G."/>
            <person name="Heitman J."/>
            <person name="Henrissat B."/>
            <person name="Iturriaga E.A."/>
            <person name="Lang B.F."/>
            <person name="Lavin J.L."/>
            <person name="Lee S."/>
            <person name="Li W."/>
            <person name="Lindquist E."/>
            <person name="Lopez-Garcia S."/>
            <person name="Luque E.M."/>
            <person name="Marcos A.T."/>
            <person name="Martin J."/>
            <person name="McCluskey K."/>
            <person name="Medina H.R."/>
            <person name="Miralles-Duran A."/>
            <person name="Miyazaki A."/>
            <person name="Munoz-Torres E."/>
            <person name="Oguiza J.A."/>
            <person name="Ohm R."/>
            <person name="Olmedo M."/>
            <person name="Orejas M."/>
            <person name="Ortiz-Castellanos L."/>
            <person name="Pisabarro A.G."/>
            <person name="Rodriguez-Romero J."/>
            <person name="Ruiz-Herrera J."/>
            <person name="Ruiz-Vazquez R."/>
            <person name="Sanz C."/>
            <person name="Schackwitz W."/>
            <person name="Schmutz J."/>
            <person name="Shahriari M."/>
            <person name="Shelest E."/>
            <person name="Silva-Franco F."/>
            <person name="Soanes D."/>
            <person name="Syed K."/>
            <person name="Tagua V.G."/>
            <person name="Talbot N.J."/>
            <person name="Thon M."/>
            <person name="De vries R.P."/>
            <person name="Wiebenga A."/>
            <person name="Yadav J.S."/>
            <person name="Braun E.L."/>
            <person name="Baker S."/>
            <person name="Garre V."/>
            <person name="Horwitz B."/>
            <person name="Torres-Martinez S."/>
            <person name="Idnurm A."/>
            <person name="Herrera-Estrella A."/>
            <person name="Gabaldon T."/>
            <person name="Grigoriev I.V."/>
        </authorList>
    </citation>
    <scope>NUCLEOTIDE SEQUENCE [LARGE SCALE GENOMIC DNA]</scope>
    <source>
        <strain evidence="5">NRRL 1555(-)</strain>
    </source>
</reference>
<evidence type="ECO:0000256" key="3">
    <source>
        <dbReference type="ARBA" id="ARBA00023242"/>
    </source>
</evidence>
<comment type="subcellular location">
    <subcellularLocation>
        <location evidence="1">Nucleus envelope</location>
    </subcellularLocation>
</comment>
<dbReference type="EMBL" id="KV440993">
    <property type="protein sequence ID" value="OAD68951.1"/>
    <property type="molecule type" value="Genomic_DNA"/>
</dbReference>
<dbReference type="PANTHER" id="PTHR11225:SF4">
    <property type="entry name" value="NUCLEAR PORE COMPLEX PROTEIN NUP93"/>
    <property type="match status" value="1"/>
</dbReference>
<dbReference type="RefSeq" id="XP_018286991.1">
    <property type="nucleotide sequence ID" value="XM_018441730.1"/>
</dbReference>